<accession>A0A1Y2N3A0</accession>
<dbReference type="RefSeq" id="WP_085912331.1">
    <property type="nucleotide sequence ID" value="NZ_AP018920.1"/>
</dbReference>
<protein>
    <submittedName>
        <fullName evidence="1">Uncharacterized protein</fullName>
    </submittedName>
</protein>
<dbReference type="Proteomes" id="UP000194360">
    <property type="component" value="Unassembled WGS sequence"/>
</dbReference>
<keyword evidence="2" id="KW-1185">Reference proteome</keyword>
<gene>
    <name evidence="1" type="ORF">BG845_02068</name>
</gene>
<evidence type="ECO:0000313" key="2">
    <source>
        <dbReference type="Proteomes" id="UP000194360"/>
    </source>
</evidence>
<dbReference type="InterPro" id="IPR036812">
    <property type="entry name" value="NAD(P)_OxRdtase_dom_sf"/>
</dbReference>
<dbReference type="EMBL" id="MIGB01000008">
    <property type="protein sequence ID" value="OSY41577.1"/>
    <property type="molecule type" value="Genomic_DNA"/>
</dbReference>
<evidence type="ECO:0000313" key="1">
    <source>
        <dbReference type="EMBL" id="OSY41577.1"/>
    </source>
</evidence>
<sequence length="64" mass="7057">MITDAWSSLAGDHTLRTRRDQAFVAANFGVRRDGGHRWTDTGPDYVRAAREAGLGRLGIDTIDL</sequence>
<dbReference type="SUPFAM" id="SSF51430">
    <property type="entry name" value="NAD(P)-linked oxidoreductase"/>
    <property type="match status" value="1"/>
</dbReference>
<dbReference type="STRING" id="2074.BG845_02068"/>
<dbReference type="Gene3D" id="3.20.20.100">
    <property type="entry name" value="NADP-dependent oxidoreductase domain"/>
    <property type="match status" value="1"/>
</dbReference>
<comment type="caution">
    <text evidence="1">The sequence shown here is derived from an EMBL/GenBank/DDBJ whole genome shotgun (WGS) entry which is preliminary data.</text>
</comment>
<reference evidence="1 2" key="1">
    <citation type="submission" date="2016-09" db="EMBL/GenBank/DDBJ databases">
        <title>Pseudonocardia autotrophica DSM535, a candidate organism with high potential of specific P450 cytochromes.</title>
        <authorList>
            <person name="Grumaz C."/>
            <person name="Vainshtein Y."/>
            <person name="Kirstahler P."/>
            <person name="Sohn K."/>
        </authorList>
    </citation>
    <scope>NUCLEOTIDE SEQUENCE [LARGE SCALE GENOMIC DNA]</scope>
    <source>
        <strain evidence="1 2">DSM 535</strain>
    </source>
</reference>
<proteinExistence type="predicted"/>
<organism evidence="1 2">
    <name type="scientific">Pseudonocardia autotrophica</name>
    <name type="common">Amycolata autotrophica</name>
    <name type="synonym">Nocardia autotrophica</name>
    <dbReference type="NCBI Taxonomy" id="2074"/>
    <lineage>
        <taxon>Bacteria</taxon>
        <taxon>Bacillati</taxon>
        <taxon>Actinomycetota</taxon>
        <taxon>Actinomycetes</taxon>
        <taxon>Pseudonocardiales</taxon>
        <taxon>Pseudonocardiaceae</taxon>
        <taxon>Pseudonocardia</taxon>
    </lineage>
</organism>
<dbReference type="AlphaFoldDB" id="A0A1Y2N3A0"/>
<name>A0A1Y2N3A0_PSEAH</name>